<dbReference type="Gene3D" id="1.20.120.1200">
    <property type="entry name" value="NADH-ubiquinone/plastoquinone oxidoreductase chain 6, subunit NuoJ"/>
    <property type="match status" value="1"/>
</dbReference>
<feature type="transmembrane region" description="Helical" evidence="2">
    <location>
        <begin position="6"/>
        <end position="24"/>
    </location>
</feature>
<dbReference type="InterPro" id="IPR001457">
    <property type="entry name" value="NADH_UbQ/plastoQ_OxRdtase_su6"/>
</dbReference>
<keyword evidence="2" id="KW-0874">Quinone</keyword>
<dbReference type="EMBL" id="KC811140">
    <property type="protein sequence ID" value="AGQ19719.1"/>
    <property type="molecule type" value="Genomic_DNA"/>
</dbReference>
<keyword evidence="3" id="KW-0830">Ubiquinone</keyword>
<keyword evidence="2" id="KW-1003">Cell membrane</keyword>
<organism evidence="3">
    <name type="scientific">Candidatus Actinomarina minuta</name>
    <dbReference type="NCBI Taxonomy" id="1389454"/>
    <lineage>
        <taxon>Bacteria</taxon>
        <taxon>Bacillati</taxon>
        <taxon>Actinomycetota</taxon>
        <taxon>Actinomycetes</taxon>
        <taxon>Candidatus Actinomarinidae</taxon>
        <taxon>Candidatus Actinomarinales</taxon>
        <taxon>Candidatus Actinomarineae</taxon>
        <taxon>Candidatus Actinomarinaceae</taxon>
        <taxon>Candidatus Actinomarina</taxon>
    </lineage>
</organism>
<dbReference type="GO" id="GO:0048038">
    <property type="term" value="F:quinone binding"/>
    <property type="evidence" value="ECO:0007669"/>
    <property type="project" value="UniProtKB-UniRule"/>
</dbReference>
<evidence type="ECO:0000256" key="2">
    <source>
        <dbReference type="RuleBase" id="RU004429"/>
    </source>
</evidence>
<keyword evidence="2" id="KW-0520">NAD</keyword>
<dbReference type="Pfam" id="PF00499">
    <property type="entry name" value="Oxidored_q3"/>
    <property type="match status" value="1"/>
</dbReference>
<comment type="function">
    <text evidence="2">NDH-1 shuttles electrons from NADH, via FMN and iron-sulfur (Fe-S) centers, to quinones in the respiratory chain. Couples the redox reaction to proton translocation (for every two electrons transferred, four hydrogen ions are translocated across the cytoplasmic membrane), and thus conserves the redox energy in a proton gradient.</text>
</comment>
<sequence length="175" mass="18909">MTEILLFAIPALLIILGALIVVFAKNPVHNAMGLVLTLTSLAIVYITLNATFVAMVQMLVYAGAVMTLFLFVIMMIGVDKPDQSKESIKGQSLLISGTLIILVAVVLFVILENGLSWDLFFPESENIIDGTPSLIAGVMFTSWVLPFEIISILLIVATTAALALAYEFKKSDSND</sequence>
<name>S5DLH9_9ACTN</name>
<feature type="transmembrane region" description="Helical" evidence="2">
    <location>
        <begin position="90"/>
        <end position="111"/>
    </location>
</feature>
<dbReference type="InterPro" id="IPR042106">
    <property type="entry name" value="Nuo/plastoQ_OxRdtase_6_NuoJ"/>
</dbReference>
<comment type="catalytic activity">
    <reaction evidence="2">
        <text>a quinone + NADH + 5 H(+)(in) = a quinol + NAD(+) + 4 H(+)(out)</text>
        <dbReference type="Rhea" id="RHEA:57888"/>
        <dbReference type="ChEBI" id="CHEBI:15378"/>
        <dbReference type="ChEBI" id="CHEBI:24646"/>
        <dbReference type="ChEBI" id="CHEBI:57540"/>
        <dbReference type="ChEBI" id="CHEBI:57945"/>
        <dbReference type="ChEBI" id="CHEBI:132124"/>
    </reaction>
</comment>
<dbReference type="GO" id="GO:0005886">
    <property type="term" value="C:plasma membrane"/>
    <property type="evidence" value="ECO:0007669"/>
    <property type="project" value="UniProtKB-SubCell"/>
</dbReference>
<comment type="subcellular location">
    <subcellularLocation>
        <location evidence="2">Cell membrane</location>
        <topology evidence="2">Multi-pass membrane protein</topology>
    </subcellularLocation>
</comment>
<dbReference type="GO" id="GO:0008137">
    <property type="term" value="F:NADH dehydrogenase (ubiquinone) activity"/>
    <property type="evidence" value="ECO:0007669"/>
    <property type="project" value="UniProtKB-UniRule"/>
</dbReference>
<evidence type="ECO:0000256" key="1">
    <source>
        <dbReference type="ARBA" id="ARBA00005698"/>
    </source>
</evidence>
<evidence type="ECO:0000313" key="3">
    <source>
        <dbReference type="EMBL" id="AGQ19719.1"/>
    </source>
</evidence>
<comment type="similarity">
    <text evidence="1 2">Belongs to the complex I subunit 6 family.</text>
</comment>
<dbReference type="AlphaFoldDB" id="S5DLH9"/>
<keyword evidence="2" id="KW-1133">Transmembrane helix</keyword>
<proteinExistence type="inferred from homology"/>
<feature type="transmembrane region" description="Helical" evidence="2">
    <location>
        <begin position="58"/>
        <end position="78"/>
    </location>
</feature>
<dbReference type="EC" id="7.1.1.-" evidence="2"/>
<keyword evidence="2" id="KW-0472">Membrane</keyword>
<dbReference type="PANTHER" id="PTHR33269">
    <property type="entry name" value="NADH-UBIQUINONE OXIDOREDUCTASE CHAIN 6"/>
    <property type="match status" value="1"/>
</dbReference>
<keyword evidence="2" id="KW-0812">Transmembrane</keyword>
<feature type="transmembrane region" description="Helical" evidence="2">
    <location>
        <begin position="31"/>
        <end position="52"/>
    </location>
</feature>
<feature type="transmembrane region" description="Helical" evidence="2">
    <location>
        <begin position="143"/>
        <end position="166"/>
    </location>
</feature>
<reference evidence="3" key="1">
    <citation type="journal article" date="2013" name="Sci. Rep.">
        <title>Metagenomics uncovers a new group of low GC and ultra-small marine Actinobacteria.</title>
        <authorList>
            <person name="Ghai R."/>
            <person name="Mizuno C.M."/>
            <person name="Picazo A."/>
            <person name="Camacho A."/>
            <person name="Rodriguez-Valera F."/>
        </authorList>
    </citation>
    <scope>NUCLEOTIDE SEQUENCE</scope>
</reference>
<accession>S5DLH9</accession>
<dbReference type="PANTHER" id="PTHR33269:SF17">
    <property type="entry name" value="NADH-UBIQUINONE OXIDOREDUCTASE CHAIN 6"/>
    <property type="match status" value="1"/>
</dbReference>
<protein>
    <recommendedName>
        <fullName evidence="2">NADH-quinone oxidoreductase subunit J</fullName>
        <ecNumber evidence="2">7.1.1.-</ecNumber>
    </recommendedName>
</protein>